<evidence type="ECO:0000313" key="1">
    <source>
        <dbReference type="EMBL" id="KKN19881.1"/>
    </source>
</evidence>
<dbReference type="AlphaFoldDB" id="A0A0F9R3P1"/>
<dbReference type="EMBL" id="LAZR01003294">
    <property type="protein sequence ID" value="KKN19881.1"/>
    <property type="molecule type" value="Genomic_DNA"/>
</dbReference>
<accession>A0A0F9R3P1</accession>
<comment type="caution">
    <text evidence="1">The sequence shown here is derived from an EMBL/GenBank/DDBJ whole genome shotgun (WGS) entry which is preliminary data.</text>
</comment>
<reference evidence="1" key="1">
    <citation type="journal article" date="2015" name="Nature">
        <title>Complex archaea that bridge the gap between prokaryotes and eukaryotes.</title>
        <authorList>
            <person name="Spang A."/>
            <person name="Saw J.H."/>
            <person name="Jorgensen S.L."/>
            <person name="Zaremba-Niedzwiedzka K."/>
            <person name="Martijn J."/>
            <person name="Lind A.E."/>
            <person name="van Eijk R."/>
            <person name="Schleper C."/>
            <person name="Guy L."/>
            <person name="Ettema T.J."/>
        </authorList>
    </citation>
    <scope>NUCLEOTIDE SEQUENCE</scope>
</reference>
<name>A0A0F9R3P1_9ZZZZ</name>
<gene>
    <name evidence="1" type="ORF">LCGC14_0941280</name>
</gene>
<proteinExistence type="predicted"/>
<sequence>MPKATPTKEEPTEAPDAVAVEEEVPVEPELDVFVPPDEIELASNGKKIPFPKLKWQLQAKILQTFGELVRDVPEFKKLDFMKLQPTDFLPIMQDILMIVPGYVDRLLGLAYPSLTDKDLADLETADVADLLIPLFYAEGADLLTLMGKVSGRMSTP</sequence>
<organism evidence="1">
    <name type="scientific">marine sediment metagenome</name>
    <dbReference type="NCBI Taxonomy" id="412755"/>
    <lineage>
        <taxon>unclassified sequences</taxon>
        <taxon>metagenomes</taxon>
        <taxon>ecological metagenomes</taxon>
    </lineage>
</organism>
<protein>
    <submittedName>
        <fullName evidence="1">Uncharacterized protein</fullName>
    </submittedName>
</protein>